<feature type="transmembrane region" description="Helical" evidence="1">
    <location>
        <begin position="233"/>
        <end position="253"/>
    </location>
</feature>
<organism evidence="3 4">
    <name type="scientific">Polarella glacialis</name>
    <name type="common">Dinoflagellate</name>
    <dbReference type="NCBI Taxonomy" id="89957"/>
    <lineage>
        <taxon>Eukaryota</taxon>
        <taxon>Sar</taxon>
        <taxon>Alveolata</taxon>
        <taxon>Dinophyceae</taxon>
        <taxon>Suessiales</taxon>
        <taxon>Suessiaceae</taxon>
        <taxon>Polarella</taxon>
    </lineage>
</organism>
<keyword evidence="1" id="KW-1133">Transmembrane helix</keyword>
<evidence type="ECO:0000313" key="4">
    <source>
        <dbReference type="Proteomes" id="UP000654075"/>
    </source>
</evidence>
<dbReference type="EMBL" id="CAJNNV010027627">
    <property type="protein sequence ID" value="CAE8621009.1"/>
    <property type="molecule type" value="Genomic_DNA"/>
</dbReference>
<reference evidence="3" key="1">
    <citation type="submission" date="2021-02" db="EMBL/GenBank/DDBJ databases">
        <authorList>
            <person name="Dougan E. K."/>
            <person name="Rhodes N."/>
            <person name="Thang M."/>
            <person name="Chan C."/>
        </authorList>
    </citation>
    <scope>NUCLEOTIDE SEQUENCE</scope>
</reference>
<protein>
    <submittedName>
        <fullName evidence="3">Uncharacterized protein</fullName>
    </submittedName>
</protein>
<evidence type="ECO:0000256" key="1">
    <source>
        <dbReference type="SAM" id="Phobius"/>
    </source>
</evidence>
<sequence length="269" mass="29037">MWCSWACFATVVINAGAEQHHGPSSLAQPAGSHSAADFRTPPLFVGECRTTWTSSVGKYALPYTPIFTEYGTYSWIAPFSNYNGAEFGEGVILMSPVITELGNGSWQARYVSATRFVPGRNITSCACEYLSWSSSDAPRVISDYGIAEVPGTEGPIEEVCAPYMEYACPVDNATAFEQLGSPFTEHYSACTMPDDISVKARRDALSEISKAWLENKVPKPLEFASKSPAMPSIVGGALVGVVLVAFAFSAAVLSQRVDRETEVDVYHAV</sequence>
<dbReference type="AlphaFoldDB" id="A0A813G386"/>
<evidence type="ECO:0000313" key="3">
    <source>
        <dbReference type="EMBL" id="CAE8621009.1"/>
    </source>
</evidence>
<dbReference type="Proteomes" id="UP000654075">
    <property type="component" value="Unassembled WGS sequence"/>
</dbReference>
<keyword evidence="1" id="KW-0812">Transmembrane</keyword>
<keyword evidence="2" id="KW-0732">Signal</keyword>
<keyword evidence="1" id="KW-0472">Membrane</keyword>
<keyword evidence="4" id="KW-1185">Reference proteome</keyword>
<comment type="caution">
    <text evidence="3">The sequence shown here is derived from an EMBL/GenBank/DDBJ whole genome shotgun (WGS) entry which is preliminary data.</text>
</comment>
<evidence type="ECO:0000256" key="2">
    <source>
        <dbReference type="SAM" id="SignalP"/>
    </source>
</evidence>
<proteinExistence type="predicted"/>
<name>A0A813G386_POLGL</name>
<feature type="chain" id="PRO_5032952890" evidence="2">
    <location>
        <begin position="18"/>
        <end position="269"/>
    </location>
</feature>
<accession>A0A813G386</accession>
<gene>
    <name evidence="3" type="ORF">PGLA1383_LOCUS38533</name>
</gene>
<feature type="signal peptide" evidence="2">
    <location>
        <begin position="1"/>
        <end position="17"/>
    </location>
</feature>